<dbReference type="Proteomes" id="UP001158576">
    <property type="component" value="Chromosome 1"/>
</dbReference>
<sequence length="125" mass="14724">MDELLVAAQKLDFIEMKFTSYFETQEGYDFKQCLESEGHCKNPICRRQQEFFHEFFCEAMFDLETELPDRSKWPAVLRIIGHDHYPAKYSDGSWVDDYSFSSDEEYHGEYPPIIVDESKPESIGS</sequence>
<keyword evidence="2" id="KW-1185">Reference proteome</keyword>
<proteinExistence type="predicted"/>
<protein>
    <submittedName>
        <fullName evidence="1">Oidioi.mRNA.OKI2018_I69.chr1.g1352.t1.cds</fullName>
    </submittedName>
</protein>
<evidence type="ECO:0000313" key="1">
    <source>
        <dbReference type="EMBL" id="CAG5104576.1"/>
    </source>
</evidence>
<reference evidence="1 2" key="1">
    <citation type="submission" date="2021-04" db="EMBL/GenBank/DDBJ databases">
        <authorList>
            <person name="Bliznina A."/>
        </authorList>
    </citation>
    <scope>NUCLEOTIDE SEQUENCE [LARGE SCALE GENOMIC DNA]</scope>
</reference>
<evidence type="ECO:0000313" key="2">
    <source>
        <dbReference type="Proteomes" id="UP001158576"/>
    </source>
</evidence>
<dbReference type="EMBL" id="OU015566">
    <property type="protein sequence ID" value="CAG5104576.1"/>
    <property type="molecule type" value="Genomic_DNA"/>
</dbReference>
<gene>
    <name evidence="1" type="ORF">OKIOD_LOCUS10117</name>
</gene>
<accession>A0ABN7SN64</accession>
<name>A0ABN7SN64_OIKDI</name>
<organism evidence="1 2">
    <name type="scientific">Oikopleura dioica</name>
    <name type="common">Tunicate</name>
    <dbReference type="NCBI Taxonomy" id="34765"/>
    <lineage>
        <taxon>Eukaryota</taxon>
        <taxon>Metazoa</taxon>
        <taxon>Chordata</taxon>
        <taxon>Tunicata</taxon>
        <taxon>Appendicularia</taxon>
        <taxon>Copelata</taxon>
        <taxon>Oikopleuridae</taxon>
        <taxon>Oikopleura</taxon>
    </lineage>
</organism>